<dbReference type="PROSITE" id="PS51257">
    <property type="entry name" value="PROKAR_LIPOPROTEIN"/>
    <property type="match status" value="1"/>
</dbReference>
<gene>
    <name evidence="1" type="ORF">J2W36_004333</name>
</gene>
<dbReference type="GO" id="GO:0004177">
    <property type="term" value="F:aminopeptidase activity"/>
    <property type="evidence" value="ECO:0007669"/>
    <property type="project" value="UniProtKB-KW"/>
</dbReference>
<evidence type="ECO:0000313" key="1">
    <source>
        <dbReference type="EMBL" id="MDP9902061.1"/>
    </source>
</evidence>
<organism evidence="1 2">
    <name type="scientific">Variovorax ginsengisoli</name>
    <dbReference type="NCBI Taxonomy" id="363844"/>
    <lineage>
        <taxon>Bacteria</taxon>
        <taxon>Pseudomonadati</taxon>
        <taxon>Pseudomonadota</taxon>
        <taxon>Betaproteobacteria</taxon>
        <taxon>Burkholderiales</taxon>
        <taxon>Comamonadaceae</taxon>
        <taxon>Variovorax</taxon>
    </lineage>
</organism>
<keyword evidence="2" id="KW-1185">Reference proteome</keyword>
<dbReference type="PIRSF" id="PIRSF029285">
    <property type="entry name" value="Aminopept"/>
    <property type="match status" value="1"/>
</dbReference>
<evidence type="ECO:0000313" key="2">
    <source>
        <dbReference type="Proteomes" id="UP001226867"/>
    </source>
</evidence>
<accession>A0ABT9SCJ1</accession>
<protein>
    <submittedName>
        <fullName evidence="1">Aminopeptidase</fullName>
    </submittedName>
</protein>
<dbReference type="Pfam" id="PF10023">
    <property type="entry name" value="Aminopep"/>
    <property type="match status" value="1"/>
</dbReference>
<proteinExistence type="predicted"/>
<dbReference type="RefSeq" id="WP_307691817.1">
    <property type="nucleotide sequence ID" value="NZ_JAUSRO010000015.1"/>
</dbReference>
<comment type="caution">
    <text evidence="1">The sequence shown here is derived from an EMBL/GenBank/DDBJ whole genome shotgun (WGS) entry which is preliminary data.</text>
</comment>
<sequence length="391" mass="43145">MRPWRSALRTMLALGLALVLAGCADLGYYWQSASGHLGVMRAARPVDDWLADPTTSAALKAKLELTQRIRRFAVTDVGLPDNRSYTGYADLHRRAAVWNVVAAPRYALTLETWCFPVAGCVGYRGYYDEALANREAEVQRAKGLEVSVYPVPAYSTLGWLNWAGGDPLLSTFIGYPEGELARLIFHELAHQMLYVPDDTRFNESFATAVERIGGARWLASRAGDAARAEYAQFDLQRQQFRALALSTRQQLEGIYGSNEARAGDWPAVEAMKQAAMRDFHARYAQLKAGWSGPRQNAYDAWVARANNAMFGAQAAYDDLVPAFEALHAREGGDWPRFYAEVRRIAALPKAERLRALQALQPATAAAYTREVALRGTLAISISPSKNGHNGG</sequence>
<keyword evidence="1" id="KW-0378">Hydrolase</keyword>
<dbReference type="Proteomes" id="UP001226867">
    <property type="component" value="Unassembled WGS sequence"/>
</dbReference>
<name>A0ABT9SCJ1_9BURK</name>
<reference evidence="1 2" key="1">
    <citation type="submission" date="2023-07" db="EMBL/GenBank/DDBJ databases">
        <title>Sorghum-associated microbial communities from plants grown in Nebraska, USA.</title>
        <authorList>
            <person name="Schachtman D."/>
        </authorList>
    </citation>
    <scope>NUCLEOTIDE SEQUENCE [LARGE SCALE GENOMIC DNA]</scope>
    <source>
        <strain evidence="1 2">DS1607</strain>
    </source>
</reference>
<keyword evidence="1" id="KW-0031">Aminopeptidase</keyword>
<keyword evidence="1" id="KW-0645">Protease</keyword>
<dbReference type="InterPro" id="IPR014553">
    <property type="entry name" value="Aminopept"/>
</dbReference>
<dbReference type="EMBL" id="JAUSRO010000015">
    <property type="protein sequence ID" value="MDP9902061.1"/>
    <property type="molecule type" value="Genomic_DNA"/>
</dbReference>